<keyword evidence="7" id="KW-0999">Mitochondrion inner membrane</keyword>
<dbReference type="GO" id="GO:0008137">
    <property type="term" value="F:NADH dehydrogenase (ubiquinone) activity"/>
    <property type="evidence" value="ECO:0007669"/>
    <property type="project" value="UniProtKB-EC"/>
</dbReference>
<feature type="transmembrane region" description="Helical" evidence="16">
    <location>
        <begin position="192"/>
        <end position="209"/>
    </location>
</feature>
<keyword evidence="8" id="KW-1278">Translocase</keyword>
<feature type="domain" description="NADH-Ubiquinone oxidoreductase (complex I) chain 5 N-terminal" evidence="18">
    <location>
        <begin position="60"/>
        <end position="108"/>
    </location>
</feature>
<evidence type="ECO:0000256" key="15">
    <source>
        <dbReference type="ARBA" id="ARBA00049551"/>
    </source>
</evidence>
<feature type="transmembrane region" description="Helical" evidence="16">
    <location>
        <begin position="566"/>
        <end position="588"/>
    </location>
</feature>
<keyword evidence="13 16" id="KW-0496">Mitochondrion</keyword>
<dbReference type="GO" id="GO:0015990">
    <property type="term" value="P:electron transport coupled proton transport"/>
    <property type="evidence" value="ECO:0007669"/>
    <property type="project" value="TreeGrafter"/>
</dbReference>
<evidence type="ECO:0000256" key="4">
    <source>
        <dbReference type="ARBA" id="ARBA00022448"/>
    </source>
</evidence>
<keyword evidence="6 16" id="KW-0812">Transmembrane</keyword>
<dbReference type="Pfam" id="PF06455">
    <property type="entry name" value="NADH5_C"/>
    <property type="match status" value="1"/>
</dbReference>
<dbReference type="InterPro" id="IPR010934">
    <property type="entry name" value="NADH_DH_su5_C"/>
</dbReference>
<feature type="transmembrane region" description="Helical" evidence="16">
    <location>
        <begin position="355"/>
        <end position="373"/>
    </location>
</feature>
<keyword evidence="4 16" id="KW-0813">Transport</keyword>
<comment type="catalytic activity">
    <reaction evidence="15 16">
        <text>a ubiquinone + NADH + 5 H(+)(in) = a ubiquinol + NAD(+) + 4 H(+)(out)</text>
        <dbReference type="Rhea" id="RHEA:29091"/>
        <dbReference type="Rhea" id="RHEA-COMP:9565"/>
        <dbReference type="Rhea" id="RHEA-COMP:9566"/>
        <dbReference type="ChEBI" id="CHEBI:15378"/>
        <dbReference type="ChEBI" id="CHEBI:16389"/>
        <dbReference type="ChEBI" id="CHEBI:17976"/>
        <dbReference type="ChEBI" id="CHEBI:57540"/>
        <dbReference type="ChEBI" id="CHEBI:57945"/>
        <dbReference type="EC" id="7.1.1.2"/>
    </reaction>
</comment>
<keyword evidence="11 16" id="KW-0520">NAD</keyword>
<evidence type="ECO:0000256" key="2">
    <source>
        <dbReference type="ARBA" id="ARBA00012944"/>
    </source>
</evidence>
<comment type="function">
    <text evidence="16">Core subunit of the mitochondrial membrane respiratory chain NADH dehydrogenase (Complex I) which catalyzes electron transfer from NADH through the respiratory chain, using ubiquinone as an electron acceptor. Essential for the catalytic activity and assembly of complex I.</text>
</comment>
<dbReference type="EC" id="7.1.1.2" evidence="2 16"/>
<gene>
    <name evidence="20" type="primary">ND5</name>
</gene>
<evidence type="ECO:0000256" key="10">
    <source>
        <dbReference type="ARBA" id="ARBA00022989"/>
    </source>
</evidence>
<dbReference type="InterPro" id="IPR001750">
    <property type="entry name" value="ND/Mrp_TM"/>
</dbReference>
<dbReference type="PANTHER" id="PTHR42829">
    <property type="entry name" value="NADH-UBIQUINONE OXIDOREDUCTASE CHAIN 5"/>
    <property type="match status" value="1"/>
</dbReference>
<dbReference type="PRINTS" id="PR01434">
    <property type="entry name" value="NADHDHGNASE5"/>
</dbReference>
<organism evidence="20">
    <name type="scientific">Geukensia demissa</name>
    <name type="common">Ribbed mussel</name>
    <name type="synonym">Ischadium demissa</name>
    <dbReference type="NCBI Taxonomy" id="27807"/>
    <lineage>
        <taxon>Eukaryota</taxon>
        <taxon>Metazoa</taxon>
        <taxon>Spiralia</taxon>
        <taxon>Lophotrochozoa</taxon>
        <taxon>Mollusca</taxon>
        <taxon>Bivalvia</taxon>
        <taxon>Autobranchia</taxon>
        <taxon>Pteriomorphia</taxon>
        <taxon>Mytilida</taxon>
        <taxon>Mytiloidea</taxon>
        <taxon>Mytilidae</taxon>
        <taxon>Brachidontinae</taxon>
        <taxon>Geukensia</taxon>
    </lineage>
</organism>
<feature type="transmembrane region" description="Helical" evidence="16">
    <location>
        <begin position="157"/>
        <end position="180"/>
    </location>
</feature>
<feature type="transmembrane region" description="Helical" evidence="16">
    <location>
        <begin position="104"/>
        <end position="125"/>
    </location>
</feature>
<dbReference type="Pfam" id="PF00662">
    <property type="entry name" value="Proton_antipo_N"/>
    <property type="match status" value="1"/>
</dbReference>
<feature type="transmembrane region" description="Helical" evidence="16">
    <location>
        <begin position="435"/>
        <end position="453"/>
    </location>
</feature>
<feature type="transmembrane region" description="Helical" evidence="16">
    <location>
        <begin position="75"/>
        <end position="97"/>
    </location>
</feature>
<dbReference type="GO" id="GO:0005743">
    <property type="term" value="C:mitochondrial inner membrane"/>
    <property type="evidence" value="ECO:0007669"/>
    <property type="project" value="UniProtKB-SubCell"/>
</dbReference>
<evidence type="ECO:0000259" key="17">
    <source>
        <dbReference type="Pfam" id="PF00361"/>
    </source>
</evidence>
<feature type="domain" description="NADH:quinone oxidoreductase/Mrp antiporter transmembrane" evidence="17">
    <location>
        <begin position="127"/>
        <end position="406"/>
    </location>
</feature>
<accession>A0A6B9VNN4</accession>
<dbReference type="GO" id="GO:0003954">
    <property type="term" value="F:NADH dehydrogenase activity"/>
    <property type="evidence" value="ECO:0007669"/>
    <property type="project" value="TreeGrafter"/>
</dbReference>
<feature type="transmembrane region" description="Helical" evidence="16">
    <location>
        <begin position="393"/>
        <end position="414"/>
    </location>
</feature>
<protein>
    <recommendedName>
        <fullName evidence="3 16">NADH-ubiquinone oxidoreductase chain 5</fullName>
        <ecNumber evidence="2 16">7.1.1.2</ecNumber>
    </recommendedName>
</protein>
<dbReference type="PANTHER" id="PTHR42829:SF2">
    <property type="entry name" value="NADH-UBIQUINONE OXIDOREDUCTASE CHAIN 5"/>
    <property type="match status" value="1"/>
</dbReference>
<keyword evidence="12 16" id="KW-0830">Ubiquinone</keyword>
<evidence type="ECO:0000256" key="13">
    <source>
        <dbReference type="ARBA" id="ARBA00023128"/>
    </source>
</evidence>
<dbReference type="GO" id="GO:0042773">
    <property type="term" value="P:ATP synthesis coupled electron transport"/>
    <property type="evidence" value="ECO:0007669"/>
    <property type="project" value="InterPro"/>
</dbReference>
<evidence type="ECO:0000256" key="8">
    <source>
        <dbReference type="ARBA" id="ARBA00022967"/>
    </source>
</evidence>
<comment type="similarity">
    <text evidence="16">Belongs to the complex I subunit 5 family.</text>
</comment>
<evidence type="ECO:0000256" key="16">
    <source>
        <dbReference type="RuleBase" id="RU003404"/>
    </source>
</evidence>
<feature type="transmembrane region" description="Helical" evidence="16">
    <location>
        <begin position="27"/>
        <end position="49"/>
    </location>
</feature>
<evidence type="ECO:0000256" key="11">
    <source>
        <dbReference type="ARBA" id="ARBA00023027"/>
    </source>
</evidence>
<feature type="domain" description="NADH dehydrogenase subunit 5 C-terminal" evidence="19">
    <location>
        <begin position="409"/>
        <end position="583"/>
    </location>
</feature>
<reference evidence="20" key="1">
    <citation type="journal article" date="2020" name="J. Zoolog. Syst. Evol. Res.">
        <title>Highly divergent mitogenomes of Geukensia demissa (Bivalvia, Mytilidae) with extreme AT content.</title>
        <authorList>
            <person name="Lubosny M."/>
            <person name="Smietanka B."/>
            <person name="Przylucka A."/>
            <person name="Burzynski A."/>
        </authorList>
    </citation>
    <scope>NUCLEOTIDE SEQUENCE</scope>
    <source>
        <strain evidence="20">GEU_F</strain>
    </source>
</reference>
<proteinExistence type="inferred from homology"/>
<feature type="transmembrane region" description="Helical" evidence="16">
    <location>
        <begin position="230"/>
        <end position="248"/>
    </location>
</feature>
<evidence type="ECO:0000259" key="19">
    <source>
        <dbReference type="Pfam" id="PF06455"/>
    </source>
</evidence>
<keyword evidence="5" id="KW-0679">Respiratory chain</keyword>
<sequence length="589" mass="66769">MFNYCLFFTRNLFLNYKMFLSKGMGGFSNKFCVVMVLCGYGLLFVGSMVNNSKVFEYCLFNVDSLYLSFNLMLDYISIIFVGAVLIISGSVIVYSNWYMYEEIYYNRFIILIYFFVLSMICLIMIPNLVTLMIGWDGLGLVSFLLVCYYQNMKSLNAAMLTALTNRIGDVLILLCIGMFSNEGHMMVYNYDLIVYCSGLSFFILFAGMTKSAQMPFSSWLPAAMAAPTPVSSLVHSSTLVTAGVYLIIRCYGVVDQSFISVWFLQVMSILTLLMAGMAAVIETDFKKVIALSTLSNLSMMMFSISVGYPNVAFFHLITHAMFKALLFVSAGVVIHNNSGAQDLRLLGCGWSSFPTSMVFMVVSSLSLAGVPFLSGFYSKDMIIEMSFSGNFQWWLYLMVIVGAAFTSWYSFRILMSVMLGFNKMNMNNLFSKESYTVVLPMSFLFFGAIFGGSVLKSSLESLKFSCFLTEFDFILILFLILYGLTIMFLFLDVKFSFWMNKELSFIGKMWNFKGLSTSLTTSVNLQYSGVLSSSLDQGWLEKSGPQGVYELLKVLSWTNQKIQSKYFLKALVWSFFLFFMAMCISFFYY</sequence>
<keyword evidence="14 16" id="KW-0472">Membrane</keyword>
<name>A0A6B9VNN4_GEUDE</name>
<feature type="transmembrane region" description="Helical" evidence="16">
    <location>
        <begin position="312"/>
        <end position="334"/>
    </location>
</feature>
<evidence type="ECO:0000259" key="18">
    <source>
        <dbReference type="Pfam" id="PF00662"/>
    </source>
</evidence>
<evidence type="ECO:0000256" key="9">
    <source>
        <dbReference type="ARBA" id="ARBA00022982"/>
    </source>
</evidence>
<evidence type="ECO:0000256" key="6">
    <source>
        <dbReference type="ARBA" id="ARBA00022692"/>
    </source>
</evidence>
<dbReference type="EMBL" id="MN449487">
    <property type="protein sequence ID" value="QHO63848.1"/>
    <property type="molecule type" value="Genomic_DNA"/>
</dbReference>
<dbReference type="InterPro" id="IPR003945">
    <property type="entry name" value="NU5C-like"/>
</dbReference>
<comment type="subcellular location">
    <subcellularLocation>
        <location evidence="1">Mitochondrion inner membrane</location>
        <topology evidence="1">Multi-pass membrane protein</topology>
    </subcellularLocation>
</comment>
<evidence type="ECO:0000313" key="20">
    <source>
        <dbReference type="EMBL" id="QHO63848.1"/>
    </source>
</evidence>
<feature type="transmembrane region" description="Helical" evidence="16">
    <location>
        <begin position="260"/>
        <end position="281"/>
    </location>
</feature>
<dbReference type="AlphaFoldDB" id="A0A6B9VNN4"/>
<keyword evidence="9" id="KW-0249">Electron transport</keyword>
<feature type="transmembrane region" description="Helical" evidence="16">
    <location>
        <begin position="473"/>
        <end position="491"/>
    </location>
</feature>
<evidence type="ECO:0000256" key="14">
    <source>
        <dbReference type="ARBA" id="ARBA00023136"/>
    </source>
</evidence>
<evidence type="ECO:0000256" key="3">
    <source>
        <dbReference type="ARBA" id="ARBA00021096"/>
    </source>
</evidence>
<evidence type="ECO:0000256" key="5">
    <source>
        <dbReference type="ARBA" id="ARBA00022660"/>
    </source>
</evidence>
<evidence type="ECO:0000256" key="1">
    <source>
        <dbReference type="ARBA" id="ARBA00004448"/>
    </source>
</evidence>
<keyword evidence="10 16" id="KW-1133">Transmembrane helix</keyword>
<evidence type="ECO:0000256" key="7">
    <source>
        <dbReference type="ARBA" id="ARBA00022792"/>
    </source>
</evidence>
<evidence type="ECO:0000256" key="12">
    <source>
        <dbReference type="ARBA" id="ARBA00023075"/>
    </source>
</evidence>
<dbReference type="Pfam" id="PF00361">
    <property type="entry name" value="Proton_antipo_M"/>
    <property type="match status" value="1"/>
</dbReference>
<dbReference type="InterPro" id="IPR001516">
    <property type="entry name" value="Proton_antipo_N"/>
</dbReference>
<geneLocation type="mitochondrion" evidence="20"/>